<dbReference type="InterPro" id="IPR055239">
    <property type="entry name" value="TS_C"/>
</dbReference>
<name>A0A422MS29_TRYRA</name>
<dbReference type="AlphaFoldDB" id="A0A422MS29"/>
<feature type="compositionally biased region" description="Acidic residues" evidence="1">
    <location>
        <begin position="630"/>
        <end position="650"/>
    </location>
</feature>
<dbReference type="OMA" id="AMDEREW"/>
<evidence type="ECO:0000259" key="3">
    <source>
        <dbReference type="Pfam" id="PF22925"/>
    </source>
</evidence>
<comment type="caution">
    <text evidence="4">The sequence shown here is derived from an EMBL/GenBank/DDBJ whole genome shotgun (WGS) entry which is preliminary data.</text>
</comment>
<dbReference type="SUPFAM" id="SSF50939">
    <property type="entry name" value="Sialidases"/>
    <property type="match status" value="1"/>
</dbReference>
<feature type="compositionally biased region" description="Basic and acidic residues" evidence="1">
    <location>
        <begin position="620"/>
        <end position="629"/>
    </location>
</feature>
<dbReference type="GO" id="GO:0004308">
    <property type="term" value="F:exo-alpha-sialidase activity"/>
    <property type="evidence" value="ECO:0007669"/>
    <property type="project" value="UniProtKB-EC"/>
</dbReference>
<proteinExistence type="predicted"/>
<feature type="domain" description="Sialidase" evidence="2">
    <location>
        <begin position="4"/>
        <end position="256"/>
    </location>
</feature>
<dbReference type="GeneID" id="40333930"/>
<evidence type="ECO:0000259" key="2">
    <source>
        <dbReference type="Pfam" id="PF13859"/>
    </source>
</evidence>
<sequence length="846" mass="90056">MAVDSDVYMLLGNYSRTESESQGPGKGGLGLLLVKGTVSGNNEEAKRIQWDKTAVLNLGTTGLRRSLTRLVGGGGSGVVVSDGTLVFPMQATNNKGKNVLLSIRFTPSEKKWELPQDTTGEGCRDPSIVEWGEDQKLLMMAHCERGFYDVYKGFAAGRSLYPVGEPISRVWGTSLKRRGGDGVRSGFTNLDLGEKKVALLTTPVYSEENGKGQLHLWVTDNARVHDVGPVSSETDDAAASSLLYRADKEELILLYENKKKNGEGDAYSLVAVNLKDKLSRVKEVVQHWAALDKALTSCASTGGTGDLGIKNVCKGPIPTEGLVGLLSGTLMDGTVWKDEYLGVNATAKGGVTSEEWGMRFKGAGAWVEWPVGSKGQNQPYYFANNKFDLVMTVTIHAVPGADSPVPLMGVRMNDDDSTVLFGLSYAKDKQWRFRRGDRVFRRSTETWEVNKTYQVVVAMDEREWYVHVDGEKIHEGIYDADLFNSYRISHFYFGDGVTARGTATSHDVTVSSVLLYNKLLRNTVEIKQLNASKFTFPQPGAEEPNNKEGDSTQLPDVKTQSEGGLDRETPSPPDQNAATVNDGGDASSQGLHDLPSIPTAQSPIPEEQQPQEGGGGISAGEHEEPRPSEEDVEAGDEANGGDEAFPEGEVPEGVAGEKERENEEPRGGAESGSSPPSSSKVNAAADGDGDAKAHATENVPLQHEANGNQAQQGSPLPSENEEAPSNEPEAGGEKHTSGRGAEEAAPEAAVGPGGSSLPASDADRNPAKATPDASSPGAVEVSRGDNEEASHGTGNVFATFKKITGVGSNEGGGDGAEYGECARRLLLFVLLGLWGIAALSAAQWGD</sequence>
<dbReference type="Pfam" id="PF22925">
    <property type="entry name" value="TS_C"/>
    <property type="match status" value="1"/>
</dbReference>
<keyword evidence="4" id="KW-0378">Hydrolase</keyword>
<dbReference type="InterPro" id="IPR036278">
    <property type="entry name" value="Sialidase_sf"/>
</dbReference>
<dbReference type="RefSeq" id="XP_029233490.1">
    <property type="nucleotide sequence ID" value="XM_029386649.1"/>
</dbReference>
<dbReference type="InterPro" id="IPR011040">
    <property type="entry name" value="Sialidase"/>
</dbReference>
<dbReference type="Gene3D" id="2.120.10.10">
    <property type="match status" value="1"/>
</dbReference>
<feature type="compositionally biased region" description="Basic and acidic residues" evidence="1">
    <location>
        <begin position="731"/>
        <end position="742"/>
    </location>
</feature>
<organism evidence="4 5">
    <name type="scientific">Trypanosoma rangeli</name>
    <dbReference type="NCBI Taxonomy" id="5698"/>
    <lineage>
        <taxon>Eukaryota</taxon>
        <taxon>Discoba</taxon>
        <taxon>Euglenozoa</taxon>
        <taxon>Kinetoplastea</taxon>
        <taxon>Metakinetoplastina</taxon>
        <taxon>Trypanosomatida</taxon>
        <taxon>Trypanosomatidae</taxon>
        <taxon>Trypanosoma</taxon>
        <taxon>Herpetosoma</taxon>
    </lineage>
</organism>
<feature type="compositionally biased region" description="Basic and acidic residues" evidence="1">
    <location>
        <begin position="655"/>
        <end position="667"/>
    </location>
</feature>
<dbReference type="CDD" id="cd15482">
    <property type="entry name" value="Sialidase_non-viral"/>
    <property type="match status" value="1"/>
</dbReference>
<dbReference type="Pfam" id="PF13859">
    <property type="entry name" value="BNR_3"/>
    <property type="match status" value="1"/>
</dbReference>
<dbReference type="EMBL" id="MKGL01000759">
    <property type="protein sequence ID" value="RNE96009.1"/>
    <property type="molecule type" value="Genomic_DNA"/>
</dbReference>
<keyword evidence="5" id="KW-1185">Reference proteome</keyword>
<evidence type="ECO:0000313" key="5">
    <source>
        <dbReference type="Proteomes" id="UP000283634"/>
    </source>
</evidence>
<gene>
    <name evidence="4" type="ORF">TraAM80_09997</name>
</gene>
<feature type="compositionally biased region" description="Polar residues" evidence="1">
    <location>
        <begin position="705"/>
        <end position="717"/>
    </location>
</feature>
<dbReference type="PRINTS" id="PR01803">
    <property type="entry name" value="TCSIALIDASE"/>
</dbReference>
<dbReference type="SUPFAM" id="SSF49899">
    <property type="entry name" value="Concanavalin A-like lectins/glucanases"/>
    <property type="match status" value="1"/>
</dbReference>
<evidence type="ECO:0000313" key="4">
    <source>
        <dbReference type="EMBL" id="RNE96009.1"/>
    </source>
</evidence>
<dbReference type="InterPro" id="IPR008377">
    <property type="entry name" value="Sialidase_trypan"/>
</dbReference>
<feature type="compositionally biased region" description="Low complexity" evidence="1">
    <location>
        <begin position="671"/>
        <end position="686"/>
    </location>
</feature>
<protein>
    <submittedName>
        <fullName evidence="4">Trans-sialidase</fullName>
        <ecNumber evidence="4">3.2.1.18</ecNumber>
    </submittedName>
</protein>
<feature type="region of interest" description="Disordered" evidence="1">
    <location>
        <begin position="535"/>
        <end position="796"/>
    </location>
</feature>
<keyword evidence="4" id="KW-0326">Glycosidase</keyword>
<reference evidence="4 5" key="1">
    <citation type="journal article" date="2018" name="BMC Genomics">
        <title>Genomic comparison of Trypanosoma conorhini and Trypanosoma rangeli to Trypanosoma cruzi strains of high and low virulence.</title>
        <authorList>
            <person name="Bradwell K.R."/>
            <person name="Koparde V.N."/>
            <person name="Matveyev A.V."/>
            <person name="Serrano M.G."/>
            <person name="Alves J.M."/>
            <person name="Parikh H."/>
            <person name="Huang B."/>
            <person name="Lee V."/>
            <person name="Espinosa-Alvarez O."/>
            <person name="Ortiz P.A."/>
            <person name="Costa-Martins A.G."/>
            <person name="Teixeira M.M."/>
            <person name="Buck G.A."/>
        </authorList>
    </citation>
    <scope>NUCLEOTIDE SEQUENCE [LARGE SCALE GENOMIC DNA]</scope>
    <source>
        <strain evidence="4 5">AM80</strain>
    </source>
</reference>
<feature type="compositionally biased region" description="Low complexity" evidence="1">
    <location>
        <begin position="601"/>
        <end position="611"/>
    </location>
</feature>
<dbReference type="InterPro" id="IPR013320">
    <property type="entry name" value="ConA-like_dom_sf"/>
</dbReference>
<accession>A0A422MS29</accession>
<dbReference type="EC" id="3.2.1.18" evidence="4"/>
<dbReference type="VEuPathDB" id="TriTrypDB:TRSC58_07185"/>
<feature type="compositionally biased region" description="Polar residues" evidence="1">
    <location>
        <begin position="551"/>
        <end position="562"/>
    </location>
</feature>
<evidence type="ECO:0000256" key="1">
    <source>
        <dbReference type="SAM" id="MobiDB-lite"/>
    </source>
</evidence>
<dbReference type="Proteomes" id="UP000283634">
    <property type="component" value="Unassembled WGS sequence"/>
</dbReference>
<feature type="domain" description="Trans-sialidase C-terminal" evidence="3">
    <location>
        <begin position="318"/>
        <end position="522"/>
    </location>
</feature>
<dbReference type="Gene3D" id="2.60.120.200">
    <property type="match status" value="1"/>
</dbReference>